<dbReference type="SUPFAM" id="SSF46785">
    <property type="entry name" value="Winged helix' DNA-binding domain"/>
    <property type="match status" value="1"/>
</dbReference>
<keyword evidence="1" id="KW-0805">Transcription regulation</keyword>
<evidence type="ECO:0000259" key="4">
    <source>
        <dbReference type="PROSITE" id="PS50949"/>
    </source>
</evidence>
<dbReference type="GO" id="GO:0003700">
    <property type="term" value="F:DNA-binding transcription factor activity"/>
    <property type="evidence" value="ECO:0007669"/>
    <property type="project" value="InterPro"/>
</dbReference>
<dbReference type="KEGG" id="psul:AU252_13225"/>
<dbReference type="Pfam" id="PF07729">
    <property type="entry name" value="FCD"/>
    <property type="match status" value="1"/>
</dbReference>
<dbReference type="Gene3D" id="1.10.10.10">
    <property type="entry name" value="Winged helix-like DNA-binding domain superfamily/Winged helix DNA-binding domain"/>
    <property type="match status" value="1"/>
</dbReference>
<evidence type="ECO:0000256" key="3">
    <source>
        <dbReference type="ARBA" id="ARBA00023163"/>
    </source>
</evidence>
<dbReference type="InterPro" id="IPR036390">
    <property type="entry name" value="WH_DNA-bd_sf"/>
</dbReference>
<dbReference type="AlphaFoldDB" id="A0A0U3R9Z4"/>
<dbReference type="EMBL" id="CP013747">
    <property type="protein sequence ID" value="ALV42001.1"/>
    <property type="molecule type" value="Genomic_DNA"/>
</dbReference>
<dbReference type="InterPro" id="IPR011711">
    <property type="entry name" value="GntR_C"/>
</dbReference>
<dbReference type="STRING" id="121292.AU252_13225"/>
<dbReference type="GO" id="GO:0003677">
    <property type="term" value="F:DNA binding"/>
    <property type="evidence" value="ECO:0007669"/>
    <property type="project" value="UniProtKB-KW"/>
</dbReference>
<dbReference type="InterPro" id="IPR036388">
    <property type="entry name" value="WH-like_DNA-bd_sf"/>
</dbReference>
<dbReference type="PROSITE" id="PS50949">
    <property type="entry name" value="HTH_GNTR"/>
    <property type="match status" value="1"/>
</dbReference>
<evidence type="ECO:0000313" key="5">
    <source>
        <dbReference type="EMBL" id="ALV42001.1"/>
    </source>
</evidence>
<proteinExistence type="predicted"/>
<dbReference type="Proteomes" id="UP000065151">
    <property type="component" value="Chromosome"/>
</dbReference>
<keyword evidence="2" id="KW-0238">DNA-binding</keyword>
<feature type="domain" description="HTH gntR-type" evidence="4">
    <location>
        <begin position="19"/>
        <end position="89"/>
    </location>
</feature>
<dbReference type="InterPro" id="IPR008920">
    <property type="entry name" value="TF_FadR/GntR_C"/>
</dbReference>
<accession>A0A0U3R9Z4</accession>
<gene>
    <name evidence="5" type="ORF">AU252_13225</name>
</gene>
<dbReference type="Gene3D" id="1.20.120.530">
    <property type="entry name" value="GntR ligand-binding domain-like"/>
    <property type="match status" value="1"/>
</dbReference>
<dbReference type="CDD" id="cd07377">
    <property type="entry name" value="WHTH_GntR"/>
    <property type="match status" value="1"/>
</dbReference>
<name>A0A0U3R9Z4_9MICC</name>
<sequence length="253" mass="27190">MEEELLGNPAPILRPVRHGNAFEETIERLLQNIKLGLFGVGTKLPAERELAETLGVSRATLRDALAELQKAGYVEVQRGRYGGTYVCSRPPAGSGSYPELDPAEVDDVLTFRGVLEPAAASLAARATLSPAQRGHLLRTLAEVASAPANLYRPKDARFHVAIAEVAGSPSLALAVADVRSKVSDLLDRIPLIQPNLEHSNRQHQEIVDAILRGDDEAAFKAAQDHLQGTASLLHGFLGHSQPEISPQSTAPQR</sequence>
<dbReference type="PANTHER" id="PTHR43537">
    <property type="entry name" value="TRANSCRIPTIONAL REGULATOR, GNTR FAMILY"/>
    <property type="match status" value="1"/>
</dbReference>
<dbReference type="SUPFAM" id="SSF48008">
    <property type="entry name" value="GntR ligand-binding domain-like"/>
    <property type="match status" value="1"/>
</dbReference>
<reference evidence="5 6" key="1">
    <citation type="submission" date="2015-12" db="EMBL/GenBank/DDBJ databases">
        <authorList>
            <person name="Shamseldin A."/>
            <person name="Moawad H."/>
            <person name="Abd El-Rahim W.M."/>
            <person name="Sadowsky M.J."/>
        </authorList>
    </citation>
    <scope>NUCLEOTIDE SEQUENCE [LARGE SCALE GENOMIC DNA]</scope>
    <source>
        <strain evidence="5 6">Ar51</strain>
    </source>
</reference>
<organism evidence="5">
    <name type="scientific">Pseudarthrobacter sulfonivorans</name>
    <dbReference type="NCBI Taxonomy" id="121292"/>
    <lineage>
        <taxon>Bacteria</taxon>
        <taxon>Bacillati</taxon>
        <taxon>Actinomycetota</taxon>
        <taxon>Actinomycetes</taxon>
        <taxon>Micrococcales</taxon>
        <taxon>Micrococcaceae</taxon>
        <taxon>Pseudarthrobacter</taxon>
    </lineage>
</organism>
<evidence type="ECO:0000256" key="2">
    <source>
        <dbReference type="ARBA" id="ARBA00023125"/>
    </source>
</evidence>
<dbReference type="PANTHER" id="PTHR43537:SF24">
    <property type="entry name" value="GLUCONATE OPERON TRANSCRIPTIONAL REPRESSOR"/>
    <property type="match status" value="1"/>
</dbReference>
<dbReference type="PRINTS" id="PR00035">
    <property type="entry name" value="HTHGNTR"/>
</dbReference>
<dbReference type="Pfam" id="PF00392">
    <property type="entry name" value="GntR"/>
    <property type="match status" value="1"/>
</dbReference>
<evidence type="ECO:0000313" key="6">
    <source>
        <dbReference type="Proteomes" id="UP000065151"/>
    </source>
</evidence>
<protein>
    <submittedName>
        <fullName evidence="5">GntR family transcriptional regulator</fullName>
    </submittedName>
</protein>
<dbReference type="SMART" id="SM00895">
    <property type="entry name" value="FCD"/>
    <property type="match status" value="1"/>
</dbReference>
<dbReference type="RefSeq" id="WP_058931125.1">
    <property type="nucleotide sequence ID" value="NZ_CP013747.1"/>
</dbReference>
<dbReference type="InterPro" id="IPR000524">
    <property type="entry name" value="Tscrpt_reg_HTH_GntR"/>
</dbReference>
<evidence type="ECO:0000256" key="1">
    <source>
        <dbReference type="ARBA" id="ARBA00023015"/>
    </source>
</evidence>
<dbReference type="SMART" id="SM00345">
    <property type="entry name" value="HTH_GNTR"/>
    <property type="match status" value="1"/>
</dbReference>
<keyword evidence="3" id="KW-0804">Transcription</keyword>